<accession>A0ABV6C1D5</accession>
<comment type="caution">
    <text evidence="2">The sequence shown here is derived from an EMBL/GenBank/DDBJ whole genome shotgun (WGS) entry which is preliminary data.</text>
</comment>
<proteinExistence type="predicted"/>
<keyword evidence="1" id="KW-0472">Membrane</keyword>
<feature type="transmembrane region" description="Helical" evidence="1">
    <location>
        <begin position="46"/>
        <end position="71"/>
    </location>
</feature>
<dbReference type="EMBL" id="JBHLYQ010000034">
    <property type="protein sequence ID" value="MFC0081503.1"/>
    <property type="molecule type" value="Genomic_DNA"/>
</dbReference>
<evidence type="ECO:0000256" key="1">
    <source>
        <dbReference type="SAM" id="Phobius"/>
    </source>
</evidence>
<name>A0ABV6C1D5_9ACTN</name>
<protein>
    <recommendedName>
        <fullName evidence="4">Cardiolipin synthase N-terminal domain-containing protein</fullName>
    </recommendedName>
</protein>
<sequence length="92" mass="10113">MALLAVTQTDWVFTVALVLELFPLAGLVDATVLSRQRWAAAGGRRWAWLLALAISLFLPFLGALVAVFYLLQGRPAPLSWEQQPPRPPNGTE</sequence>
<keyword evidence="1" id="KW-0812">Transmembrane</keyword>
<reference evidence="2 3" key="1">
    <citation type="submission" date="2024-09" db="EMBL/GenBank/DDBJ databases">
        <authorList>
            <person name="Sun Q."/>
            <person name="Mori K."/>
        </authorList>
    </citation>
    <scope>NUCLEOTIDE SEQUENCE [LARGE SCALE GENOMIC DNA]</scope>
    <source>
        <strain evidence="2 3">JCM 15389</strain>
    </source>
</reference>
<dbReference type="RefSeq" id="WP_377788754.1">
    <property type="nucleotide sequence ID" value="NZ_JBHLYQ010000034.1"/>
</dbReference>
<dbReference type="Proteomes" id="UP001589788">
    <property type="component" value="Unassembled WGS sequence"/>
</dbReference>
<feature type="transmembrane region" description="Helical" evidence="1">
    <location>
        <begin position="12"/>
        <end position="34"/>
    </location>
</feature>
<keyword evidence="3" id="KW-1185">Reference proteome</keyword>
<evidence type="ECO:0000313" key="3">
    <source>
        <dbReference type="Proteomes" id="UP001589788"/>
    </source>
</evidence>
<evidence type="ECO:0008006" key="4">
    <source>
        <dbReference type="Google" id="ProtNLM"/>
    </source>
</evidence>
<evidence type="ECO:0000313" key="2">
    <source>
        <dbReference type="EMBL" id="MFC0081503.1"/>
    </source>
</evidence>
<keyword evidence="1" id="KW-1133">Transmembrane helix</keyword>
<organism evidence="2 3">
    <name type="scientific">Aciditerrimonas ferrireducens</name>
    <dbReference type="NCBI Taxonomy" id="667306"/>
    <lineage>
        <taxon>Bacteria</taxon>
        <taxon>Bacillati</taxon>
        <taxon>Actinomycetota</taxon>
        <taxon>Acidimicrobiia</taxon>
        <taxon>Acidimicrobiales</taxon>
        <taxon>Acidimicrobiaceae</taxon>
        <taxon>Aciditerrimonas</taxon>
    </lineage>
</organism>
<gene>
    <name evidence="2" type="ORF">ACFFRE_04980</name>
</gene>